<dbReference type="SMART" id="SM00369">
    <property type="entry name" value="LRR_TYP"/>
    <property type="match status" value="2"/>
</dbReference>
<dbReference type="Pfam" id="PF13855">
    <property type="entry name" value="LRR_8"/>
    <property type="match status" value="1"/>
</dbReference>
<name>A0A9D4FH67_DREPO</name>
<reference evidence="3" key="2">
    <citation type="submission" date="2020-11" db="EMBL/GenBank/DDBJ databases">
        <authorList>
            <person name="McCartney M.A."/>
            <person name="Auch B."/>
            <person name="Kono T."/>
            <person name="Mallez S."/>
            <person name="Becker A."/>
            <person name="Gohl D.M."/>
            <person name="Silverstein K.A.T."/>
            <person name="Koren S."/>
            <person name="Bechman K.B."/>
            <person name="Herman A."/>
            <person name="Abrahante J.E."/>
            <person name="Garbe J."/>
        </authorList>
    </citation>
    <scope>NUCLEOTIDE SEQUENCE</scope>
    <source>
        <strain evidence="3">Duluth1</strain>
        <tissue evidence="3">Whole animal</tissue>
    </source>
</reference>
<proteinExistence type="predicted"/>
<comment type="caution">
    <text evidence="3">The sequence shown here is derived from an EMBL/GenBank/DDBJ whole genome shotgun (WGS) entry which is preliminary data.</text>
</comment>
<dbReference type="AlphaFoldDB" id="A0A9D4FH67"/>
<protein>
    <submittedName>
        <fullName evidence="3">Uncharacterized protein</fullName>
    </submittedName>
</protein>
<keyword evidence="1" id="KW-0433">Leucine-rich repeat</keyword>
<accession>A0A9D4FH67</accession>
<dbReference type="InterPro" id="IPR003591">
    <property type="entry name" value="Leu-rich_rpt_typical-subtyp"/>
</dbReference>
<dbReference type="SUPFAM" id="SSF52058">
    <property type="entry name" value="L domain-like"/>
    <property type="match status" value="1"/>
</dbReference>
<dbReference type="PANTHER" id="PTHR24369:SF216">
    <property type="entry name" value="CD180 MOLECULE"/>
    <property type="match status" value="1"/>
</dbReference>
<evidence type="ECO:0000256" key="2">
    <source>
        <dbReference type="ARBA" id="ARBA00022737"/>
    </source>
</evidence>
<keyword evidence="2" id="KW-0677">Repeat</keyword>
<dbReference type="Proteomes" id="UP000828390">
    <property type="component" value="Unassembled WGS sequence"/>
</dbReference>
<dbReference type="InterPro" id="IPR050541">
    <property type="entry name" value="LRR_TM_domain-containing"/>
</dbReference>
<evidence type="ECO:0000256" key="1">
    <source>
        <dbReference type="ARBA" id="ARBA00022614"/>
    </source>
</evidence>
<sequence>MRYMNADNFTENVSVLTIDLSDNQFRQIPSGLNTFKNLTSLTLDHNVIEFIEDNDLIGLRSLKEIHLAGNPIQSITPRAFHNNMKLTYVDVSQTFLTSIPAAVTTLPSLHTLRLEANAIKCTCGLARFGMNWGWNASSIQIDRLCYQSSAPIALFIKTNSRCST</sequence>
<dbReference type="InterPro" id="IPR001611">
    <property type="entry name" value="Leu-rich_rpt"/>
</dbReference>
<organism evidence="3 4">
    <name type="scientific">Dreissena polymorpha</name>
    <name type="common">Zebra mussel</name>
    <name type="synonym">Mytilus polymorpha</name>
    <dbReference type="NCBI Taxonomy" id="45954"/>
    <lineage>
        <taxon>Eukaryota</taxon>
        <taxon>Metazoa</taxon>
        <taxon>Spiralia</taxon>
        <taxon>Lophotrochozoa</taxon>
        <taxon>Mollusca</taxon>
        <taxon>Bivalvia</taxon>
        <taxon>Autobranchia</taxon>
        <taxon>Heteroconchia</taxon>
        <taxon>Euheterodonta</taxon>
        <taxon>Imparidentia</taxon>
        <taxon>Neoheterodontei</taxon>
        <taxon>Myida</taxon>
        <taxon>Dreissenoidea</taxon>
        <taxon>Dreissenidae</taxon>
        <taxon>Dreissena</taxon>
    </lineage>
</organism>
<keyword evidence="4" id="KW-1185">Reference proteome</keyword>
<reference evidence="3" key="1">
    <citation type="journal article" date="2019" name="bioRxiv">
        <title>The Genome of the Zebra Mussel, Dreissena polymorpha: A Resource for Invasive Species Research.</title>
        <authorList>
            <person name="McCartney M.A."/>
            <person name="Auch B."/>
            <person name="Kono T."/>
            <person name="Mallez S."/>
            <person name="Zhang Y."/>
            <person name="Obille A."/>
            <person name="Becker A."/>
            <person name="Abrahante J.E."/>
            <person name="Garbe J."/>
            <person name="Badalamenti J.P."/>
            <person name="Herman A."/>
            <person name="Mangelson H."/>
            <person name="Liachko I."/>
            <person name="Sullivan S."/>
            <person name="Sone E.D."/>
            <person name="Koren S."/>
            <person name="Silverstein K.A.T."/>
            <person name="Beckman K.B."/>
            <person name="Gohl D.M."/>
        </authorList>
    </citation>
    <scope>NUCLEOTIDE SEQUENCE</scope>
    <source>
        <strain evidence="3">Duluth1</strain>
        <tissue evidence="3">Whole animal</tissue>
    </source>
</reference>
<evidence type="ECO:0000313" key="3">
    <source>
        <dbReference type="EMBL" id="KAH3798803.1"/>
    </source>
</evidence>
<dbReference type="Gene3D" id="3.80.10.10">
    <property type="entry name" value="Ribonuclease Inhibitor"/>
    <property type="match status" value="1"/>
</dbReference>
<dbReference type="GO" id="GO:0005886">
    <property type="term" value="C:plasma membrane"/>
    <property type="evidence" value="ECO:0007669"/>
    <property type="project" value="TreeGrafter"/>
</dbReference>
<dbReference type="PANTHER" id="PTHR24369">
    <property type="entry name" value="ANTIGEN BSP, PUTATIVE-RELATED"/>
    <property type="match status" value="1"/>
</dbReference>
<evidence type="ECO:0000313" key="4">
    <source>
        <dbReference type="Proteomes" id="UP000828390"/>
    </source>
</evidence>
<dbReference type="InterPro" id="IPR032675">
    <property type="entry name" value="LRR_dom_sf"/>
</dbReference>
<dbReference type="EMBL" id="JAIWYP010000007">
    <property type="protein sequence ID" value="KAH3798803.1"/>
    <property type="molecule type" value="Genomic_DNA"/>
</dbReference>
<gene>
    <name evidence="3" type="ORF">DPMN_152406</name>
</gene>